<dbReference type="InterPro" id="IPR015421">
    <property type="entry name" value="PyrdxlP-dep_Trfase_major"/>
</dbReference>
<evidence type="ECO:0000256" key="4">
    <source>
        <dbReference type="ARBA" id="ARBA00023125"/>
    </source>
</evidence>
<keyword evidence="2" id="KW-0663">Pyridoxal phosphate</keyword>
<dbReference type="Pfam" id="PF00155">
    <property type="entry name" value="Aminotran_1_2"/>
    <property type="match status" value="1"/>
</dbReference>
<name>A0A0F9VS80_9ZZZZ</name>
<feature type="domain" description="HTH gntR-type" evidence="6">
    <location>
        <begin position="14"/>
        <end position="82"/>
    </location>
</feature>
<dbReference type="GO" id="GO:0030170">
    <property type="term" value="F:pyridoxal phosphate binding"/>
    <property type="evidence" value="ECO:0007669"/>
    <property type="project" value="InterPro"/>
</dbReference>
<accession>A0A0F9VS80</accession>
<sequence length="472" mass="50514">MDDLRIELNRQAGTSLVEQIATAIGRSISEGRLYSGARLPSWRDLSAQLGISRGTVKSAYERLIDEQLLVARGAAGTFVADQLPITHPADTSDLRGPLPEFYQHPFGAPAMVFQVGIPAQDVFPYKVWSRIASGAAREAAMASVSYPDPRGEPSLRAEIAAYLSVARGLVCSPAQIIITSGYAGALGLIMHALDLKGTSAWTEDPGYPMTRTALKMAGIEPVPVRVDEQGLNVDDGLKRAANAALAVVTASQQAPLGMTLSLSRRHQLLEWAATRGSWIIEDDYLSELQLAGRAAPALASQDSCGRVIHTGTFSKTISPGLRLGFIVVPPALANRVGDVAAALAPASSIASQRALSEFMRKGHYLRHLRRMKRTYNARHASLQRALNASAEGRTMAGLALLLRLPEGTDDRAIADQALEFGLAPAPLSTWYADPTRAQSGLLLGITNIPDKGLDAYCNRLKQLVGTGWGHNV</sequence>
<keyword evidence="3" id="KW-0805">Transcription regulation</keyword>
<dbReference type="InterPro" id="IPR051446">
    <property type="entry name" value="HTH_trans_reg/aminotransferase"/>
</dbReference>
<dbReference type="PRINTS" id="PR00035">
    <property type="entry name" value="HTHGNTR"/>
</dbReference>
<dbReference type="CDD" id="cd07377">
    <property type="entry name" value="WHTH_GntR"/>
    <property type="match status" value="1"/>
</dbReference>
<evidence type="ECO:0000256" key="2">
    <source>
        <dbReference type="ARBA" id="ARBA00022898"/>
    </source>
</evidence>
<evidence type="ECO:0000313" key="7">
    <source>
        <dbReference type="EMBL" id="KKN68628.1"/>
    </source>
</evidence>
<dbReference type="PANTHER" id="PTHR46577">
    <property type="entry name" value="HTH-TYPE TRANSCRIPTIONAL REGULATORY PROTEIN GABR"/>
    <property type="match status" value="1"/>
</dbReference>
<dbReference type="InterPro" id="IPR036388">
    <property type="entry name" value="WH-like_DNA-bd_sf"/>
</dbReference>
<protein>
    <recommendedName>
        <fullName evidence="6">HTH gntR-type domain-containing protein</fullName>
    </recommendedName>
</protein>
<reference evidence="7" key="1">
    <citation type="journal article" date="2015" name="Nature">
        <title>Complex archaea that bridge the gap between prokaryotes and eukaryotes.</title>
        <authorList>
            <person name="Spang A."/>
            <person name="Saw J.H."/>
            <person name="Jorgensen S.L."/>
            <person name="Zaremba-Niedzwiedzka K."/>
            <person name="Martijn J."/>
            <person name="Lind A.E."/>
            <person name="van Eijk R."/>
            <person name="Schleper C."/>
            <person name="Guy L."/>
            <person name="Ettema T.J."/>
        </authorList>
    </citation>
    <scope>NUCLEOTIDE SEQUENCE</scope>
</reference>
<dbReference type="EMBL" id="LAZR01000443">
    <property type="protein sequence ID" value="KKN68628.1"/>
    <property type="molecule type" value="Genomic_DNA"/>
</dbReference>
<evidence type="ECO:0000256" key="5">
    <source>
        <dbReference type="ARBA" id="ARBA00023163"/>
    </source>
</evidence>
<dbReference type="InterPro" id="IPR015424">
    <property type="entry name" value="PyrdxlP-dep_Trfase"/>
</dbReference>
<keyword evidence="5" id="KW-0804">Transcription</keyword>
<dbReference type="Pfam" id="PF00392">
    <property type="entry name" value="GntR"/>
    <property type="match status" value="1"/>
</dbReference>
<evidence type="ECO:0000256" key="3">
    <source>
        <dbReference type="ARBA" id="ARBA00023015"/>
    </source>
</evidence>
<keyword evidence="4" id="KW-0238">DNA-binding</keyword>
<dbReference type="InterPro" id="IPR000524">
    <property type="entry name" value="Tscrpt_reg_HTH_GntR"/>
</dbReference>
<dbReference type="Gene3D" id="1.10.10.10">
    <property type="entry name" value="Winged helix-like DNA-binding domain superfamily/Winged helix DNA-binding domain"/>
    <property type="match status" value="1"/>
</dbReference>
<dbReference type="PROSITE" id="PS50949">
    <property type="entry name" value="HTH_GNTR"/>
    <property type="match status" value="1"/>
</dbReference>
<dbReference type="Gene3D" id="3.40.640.10">
    <property type="entry name" value="Type I PLP-dependent aspartate aminotransferase-like (Major domain)"/>
    <property type="match status" value="1"/>
</dbReference>
<dbReference type="GO" id="GO:0003677">
    <property type="term" value="F:DNA binding"/>
    <property type="evidence" value="ECO:0007669"/>
    <property type="project" value="UniProtKB-KW"/>
</dbReference>
<gene>
    <name evidence="7" type="ORF">LCGC14_0449150</name>
</gene>
<evidence type="ECO:0000256" key="1">
    <source>
        <dbReference type="ARBA" id="ARBA00005384"/>
    </source>
</evidence>
<dbReference type="InterPro" id="IPR036390">
    <property type="entry name" value="WH_DNA-bd_sf"/>
</dbReference>
<dbReference type="SUPFAM" id="SSF46785">
    <property type="entry name" value="Winged helix' DNA-binding domain"/>
    <property type="match status" value="1"/>
</dbReference>
<dbReference type="PANTHER" id="PTHR46577:SF1">
    <property type="entry name" value="HTH-TYPE TRANSCRIPTIONAL REGULATORY PROTEIN GABR"/>
    <property type="match status" value="1"/>
</dbReference>
<dbReference type="GO" id="GO:0003700">
    <property type="term" value="F:DNA-binding transcription factor activity"/>
    <property type="evidence" value="ECO:0007669"/>
    <property type="project" value="InterPro"/>
</dbReference>
<proteinExistence type="inferred from homology"/>
<comment type="similarity">
    <text evidence="1">In the C-terminal section; belongs to the class-I pyridoxal-phosphate-dependent aminotransferase family.</text>
</comment>
<dbReference type="CDD" id="cd00609">
    <property type="entry name" value="AAT_like"/>
    <property type="match status" value="1"/>
</dbReference>
<dbReference type="AlphaFoldDB" id="A0A0F9VS80"/>
<organism evidence="7">
    <name type="scientific">marine sediment metagenome</name>
    <dbReference type="NCBI Taxonomy" id="412755"/>
    <lineage>
        <taxon>unclassified sequences</taxon>
        <taxon>metagenomes</taxon>
        <taxon>ecological metagenomes</taxon>
    </lineage>
</organism>
<dbReference type="InterPro" id="IPR004839">
    <property type="entry name" value="Aminotransferase_I/II_large"/>
</dbReference>
<dbReference type="SUPFAM" id="SSF53383">
    <property type="entry name" value="PLP-dependent transferases"/>
    <property type="match status" value="1"/>
</dbReference>
<dbReference type="SMART" id="SM00345">
    <property type="entry name" value="HTH_GNTR"/>
    <property type="match status" value="1"/>
</dbReference>
<comment type="caution">
    <text evidence="7">The sequence shown here is derived from an EMBL/GenBank/DDBJ whole genome shotgun (WGS) entry which is preliminary data.</text>
</comment>
<evidence type="ECO:0000259" key="6">
    <source>
        <dbReference type="PROSITE" id="PS50949"/>
    </source>
</evidence>